<name>A0A9P5NF18_GYMJU</name>
<dbReference type="Proteomes" id="UP000724874">
    <property type="component" value="Unassembled WGS sequence"/>
</dbReference>
<keyword evidence="3" id="KW-1185">Reference proteome</keyword>
<dbReference type="EMBL" id="JADNYJ010000095">
    <property type="protein sequence ID" value="KAF8886633.1"/>
    <property type="molecule type" value="Genomic_DNA"/>
</dbReference>
<protein>
    <submittedName>
        <fullName evidence="2">Uncharacterized protein</fullName>
    </submittedName>
</protein>
<accession>A0A9P5NF18</accession>
<feature type="non-terminal residue" evidence="2">
    <location>
        <position position="1"/>
    </location>
</feature>
<evidence type="ECO:0000313" key="2">
    <source>
        <dbReference type="EMBL" id="KAF8886633.1"/>
    </source>
</evidence>
<proteinExistence type="predicted"/>
<evidence type="ECO:0000256" key="1">
    <source>
        <dbReference type="SAM" id="MobiDB-lite"/>
    </source>
</evidence>
<comment type="caution">
    <text evidence="2">The sequence shown here is derived from an EMBL/GenBank/DDBJ whole genome shotgun (WGS) entry which is preliminary data.</text>
</comment>
<gene>
    <name evidence="2" type="ORF">CPB84DRAFT_1787520</name>
</gene>
<reference evidence="2" key="1">
    <citation type="submission" date="2020-11" db="EMBL/GenBank/DDBJ databases">
        <authorList>
            <consortium name="DOE Joint Genome Institute"/>
            <person name="Ahrendt S."/>
            <person name="Riley R."/>
            <person name="Andreopoulos W."/>
            <person name="LaButti K."/>
            <person name="Pangilinan J."/>
            <person name="Ruiz-duenas F.J."/>
            <person name="Barrasa J.M."/>
            <person name="Sanchez-Garcia M."/>
            <person name="Camarero S."/>
            <person name="Miyauchi S."/>
            <person name="Serrano A."/>
            <person name="Linde D."/>
            <person name="Babiker R."/>
            <person name="Drula E."/>
            <person name="Ayuso-Fernandez I."/>
            <person name="Pacheco R."/>
            <person name="Padilla G."/>
            <person name="Ferreira P."/>
            <person name="Barriuso J."/>
            <person name="Kellner H."/>
            <person name="Castanera R."/>
            <person name="Alfaro M."/>
            <person name="Ramirez L."/>
            <person name="Pisabarro A.G."/>
            <person name="Kuo A."/>
            <person name="Tritt A."/>
            <person name="Lipzen A."/>
            <person name="He G."/>
            <person name="Yan M."/>
            <person name="Ng V."/>
            <person name="Cullen D."/>
            <person name="Martin F."/>
            <person name="Rosso M.-N."/>
            <person name="Henrissat B."/>
            <person name="Hibbett D."/>
            <person name="Martinez A.T."/>
            <person name="Grigoriev I.V."/>
        </authorList>
    </citation>
    <scope>NUCLEOTIDE SEQUENCE</scope>
    <source>
        <strain evidence="2">AH 44721</strain>
    </source>
</reference>
<organism evidence="2 3">
    <name type="scientific">Gymnopilus junonius</name>
    <name type="common">Spectacular rustgill mushroom</name>
    <name type="synonym">Gymnopilus spectabilis subsp. junonius</name>
    <dbReference type="NCBI Taxonomy" id="109634"/>
    <lineage>
        <taxon>Eukaryota</taxon>
        <taxon>Fungi</taxon>
        <taxon>Dikarya</taxon>
        <taxon>Basidiomycota</taxon>
        <taxon>Agaricomycotina</taxon>
        <taxon>Agaricomycetes</taxon>
        <taxon>Agaricomycetidae</taxon>
        <taxon>Agaricales</taxon>
        <taxon>Agaricineae</taxon>
        <taxon>Hymenogastraceae</taxon>
        <taxon>Gymnopilus</taxon>
    </lineage>
</organism>
<sequence length="127" mass="14119">CNGASGICVFHCSSTIAILGIWPSQPPIKCLPRVVHSLHSGSFIFQPFSLSYLLCTRLTTKDRASLIFAQPNPTNHPLSAHDHPTFFHSNLPPPPITQPTHIRRGRHRSQQKPSPPAPALRARTTWF</sequence>
<dbReference type="AlphaFoldDB" id="A0A9P5NF18"/>
<evidence type="ECO:0000313" key="3">
    <source>
        <dbReference type="Proteomes" id="UP000724874"/>
    </source>
</evidence>
<feature type="compositionally biased region" description="Basic residues" evidence="1">
    <location>
        <begin position="101"/>
        <end position="110"/>
    </location>
</feature>
<feature type="region of interest" description="Disordered" evidence="1">
    <location>
        <begin position="89"/>
        <end position="127"/>
    </location>
</feature>